<gene>
    <name evidence="1" type="ORF">PanWU01x14_289670</name>
</gene>
<protein>
    <submittedName>
        <fullName evidence="1">Uncharacterized protein</fullName>
    </submittedName>
</protein>
<dbReference type="AlphaFoldDB" id="A0A2P5AY06"/>
<organism evidence="1 2">
    <name type="scientific">Parasponia andersonii</name>
    <name type="common">Sponia andersonii</name>
    <dbReference type="NCBI Taxonomy" id="3476"/>
    <lineage>
        <taxon>Eukaryota</taxon>
        <taxon>Viridiplantae</taxon>
        <taxon>Streptophyta</taxon>
        <taxon>Embryophyta</taxon>
        <taxon>Tracheophyta</taxon>
        <taxon>Spermatophyta</taxon>
        <taxon>Magnoliopsida</taxon>
        <taxon>eudicotyledons</taxon>
        <taxon>Gunneridae</taxon>
        <taxon>Pentapetalae</taxon>
        <taxon>rosids</taxon>
        <taxon>fabids</taxon>
        <taxon>Rosales</taxon>
        <taxon>Cannabaceae</taxon>
        <taxon>Parasponia</taxon>
    </lineage>
</organism>
<evidence type="ECO:0000313" key="2">
    <source>
        <dbReference type="Proteomes" id="UP000237105"/>
    </source>
</evidence>
<dbReference type="EMBL" id="JXTB01000415">
    <property type="protein sequence ID" value="PON41444.1"/>
    <property type="molecule type" value="Genomic_DNA"/>
</dbReference>
<comment type="caution">
    <text evidence="1">The sequence shown here is derived from an EMBL/GenBank/DDBJ whole genome shotgun (WGS) entry which is preliminary data.</text>
</comment>
<sequence>MVKLLSTRDHKHTTALVAFVDKTFVLDEAEKEKTESETILKLVLFHEILRIDGTKILAAVRFMLGNCSQRGNSSAEFRRKTLANKLNSIFQ</sequence>
<accession>A0A2P5AY06</accession>
<name>A0A2P5AY06_PARAD</name>
<proteinExistence type="predicted"/>
<dbReference type="Proteomes" id="UP000237105">
    <property type="component" value="Unassembled WGS sequence"/>
</dbReference>
<reference evidence="2" key="1">
    <citation type="submission" date="2016-06" db="EMBL/GenBank/DDBJ databases">
        <title>Parallel loss of symbiosis genes in relatives of nitrogen-fixing non-legume Parasponia.</title>
        <authorList>
            <person name="Van Velzen R."/>
            <person name="Holmer R."/>
            <person name="Bu F."/>
            <person name="Rutten L."/>
            <person name="Van Zeijl A."/>
            <person name="Liu W."/>
            <person name="Santuari L."/>
            <person name="Cao Q."/>
            <person name="Sharma T."/>
            <person name="Shen D."/>
            <person name="Roswanjaya Y."/>
            <person name="Wardhani T."/>
            <person name="Kalhor M.S."/>
            <person name="Jansen J."/>
            <person name="Van den Hoogen J."/>
            <person name="Gungor B."/>
            <person name="Hartog M."/>
            <person name="Hontelez J."/>
            <person name="Verver J."/>
            <person name="Yang W.-C."/>
            <person name="Schijlen E."/>
            <person name="Repin R."/>
            <person name="Schilthuizen M."/>
            <person name="Schranz E."/>
            <person name="Heidstra R."/>
            <person name="Miyata K."/>
            <person name="Fedorova E."/>
            <person name="Kohlen W."/>
            <person name="Bisseling T."/>
            <person name="Smit S."/>
            <person name="Geurts R."/>
        </authorList>
    </citation>
    <scope>NUCLEOTIDE SEQUENCE [LARGE SCALE GENOMIC DNA]</scope>
    <source>
        <strain evidence="2">cv. WU1-14</strain>
    </source>
</reference>
<keyword evidence="2" id="KW-1185">Reference proteome</keyword>
<evidence type="ECO:0000313" key="1">
    <source>
        <dbReference type="EMBL" id="PON41444.1"/>
    </source>
</evidence>